<keyword evidence="1" id="KW-0812">Transmembrane</keyword>
<reference evidence="3" key="1">
    <citation type="journal article" date="2010" name="Genome Biol.">
        <title>Genome sequence of the necrotrophic plant pathogen Pythium ultimum reveals original pathogenicity mechanisms and effector repertoire.</title>
        <authorList>
            <person name="Levesque C.A."/>
            <person name="Brouwer H."/>
            <person name="Cano L."/>
            <person name="Hamilton J.P."/>
            <person name="Holt C."/>
            <person name="Huitema E."/>
            <person name="Raffaele S."/>
            <person name="Robideau G.P."/>
            <person name="Thines M."/>
            <person name="Win J."/>
            <person name="Zerillo M.M."/>
            <person name="Beakes G.W."/>
            <person name="Boore J.L."/>
            <person name="Busam D."/>
            <person name="Dumas B."/>
            <person name="Ferriera S."/>
            <person name="Fuerstenberg S.I."/>
            <person name="Gachon C.M."/>
            <person name="Gaulin E."/>
            <person name="Govers F."/>
            <person name="Grenville-Briggs L."/>
            <person name="Horner N."/>
            <person name="Hostetler J."/>
            <person name="Jiang R.H."/>
            <person name="Johnson J."/>
            <person name="Krajaejun T."/>
            <person name="Lin H."/>
            <person name="Meijer H.J."/>
            <person name="Moore B."/>
            <person name="Morris P."/>
            <person name="Phuntmart V."/>
            <person name="Puiu D."/>
            <person name="Shetty J."/>
            <person name="Stajich J.E."/>
            <person name="Tripathy S."/>
            <person name="Wawra S."/>
            <person name="van West P."/>
            <person name="Whitty B.R."/>
            <person name="Coutinho P.M."/>
            <person name="Henrissat B."/>
            <person name="Martin F."/>
            <person name="Thomas P.D."/>
            <person name="Tyler B.M."/>
            <person name="De Vries R.P."/>
            <person name="Kamoun S."/>
            <person name="Yandell M."/>
            <person name="Tisserat N."/>
            <person name="Buell C.R."/>
        </authorList>
    </citation>
    <scope>NUCLEOTIDE SEQUENCE</scope>
    <source>
        <strain evidence="3">DAOM:BR144</strain>
    </source>
</reference>
<dbReference type="InterPro" id="IPR046368">
    <property type="entry name" value="Tag1"/>
</dbReference>
<dbReference type="PANTHER" id="PTHR35895:SF1">
    <property type="entry name" value="LIPID-BINDING SERUM GLYCOPROTEIN C-TERMINAL DOMAIN-CONTAINING PROTEIN"/>
    <property type="match status" value="1"/>
</dbReference>
<evidence type="ECO:0000313" key="3">
    <source>
        <dbReference type="Proteomes" id="UP000019132"/>
    </source>
</evidence>
<dbReference type="InParanoid" id="K3X907"/>
<evidence type="ECO:0000313" key="2">
    <source>
        <dbReference type="EnsemblProtists" id="PYU1_T013706"/>
    </source>
</evidence>
<reference evidence="3" key="2">
    <citation type="submission" date="2010-04" db="EMBL/GenBank/DDBJ databases">
        <authorList>
            <person name="Buell R."/>
            <person name="Hamilton J."/>
            <person name="Hostetler J."/>
        </authorList>
    </citation>
    <scope>NUCLEOTIDE SEQUENCE [LARGE SCALE GENOMIC DNA]</scope>
    <source>
        <strain evidence="3">DAOM:BR144</strain>
    </source>
</reference>
<dbReference type="EnsemblProtists" id="PYU1_T013706">
    <property type="protein sequence ID" value="PYU1_T013706"/>
    <property type="gene ID" value="PYU1_G013677"/>
</dbReference>
<protein>
    <submittedName>
        <fullName evidence="2">Uncharacterized protein</fullName>
    </submittedName>
</protein>
<proteinExistence type="predicted"/>
<dbReference type="eggNOG" id="ENOG502SNEY">
    <property type="taxonomic scope" value="Eukaryota"/>
</dbReference>
<keyword evidence="3" id="KW-1185">Reference proteome</keyword>
<dbReference type="EMBL" id="GL376586">
    <property type="status" value="NOT_ANNOTATED_CDS"/>
    <property type="molecule type" value="Genomic_DNA"/>
</dbReference>
<organism evidence="2 3">
    <name type="scientific">Globisporangium ultimum (strain ATCC 200006 / CBS 805.95 / DAOM BR144)</name>
    <name type="common">Pythium ultimum</name>
    <dbReference type="NCBI Taxonomy" id="431595"/>
    <lineage>
        <taxon>Eukaryota</taxon>
        <taxon>Sar</taxon>
        <taxon>Stramenopiles</taxon>
        <taxon>Oomycota</taxon>
        <taxon>Peronosporomycetes</taxon>
        <taxon>Pythiales</taxon>
        <taxon>Pythiaceae</taxon>
        <taxon>Globisporangium</taxon>
    </lineage>
</organism>
<dbReference type="PANTHER" id="PTHR35895">
    <property type="entry name" value="CHROMOSOME 16, WHOLE GENOME SHOTGUN SEQUENCE"/>
    <property type="match status" value="1"/>
</dbReference>
<feature type="transmembrane region" description="Helical" evidence="1">
    <location>
        <begin position="58"/>
        <end position="86"/>
    </location>
</feature>
<accession>K3X907</accession>
<dbReference type="AlphaFoldDB" id="K3X907"/>
<keyword evidence="1" id="KW-0472">Membrane</keyword>
<evidence type="ECO:0000256" key="1">
    <source>
        <dbReference type="SAM" id="Phobius"/>
    </source>
</evidence>
<dbReference type="HOGENOM" id="CLU_062736_0_0_1"/>
<reference evidence="2" key="3">
    <citation type="submission" date="2015-02" db="UniProtKB">
        <authorList>
            <consortium name="EnsemblProtists"/>
        </authorList>
    </citation>
    <scope>IDENTIFICATION</scope>
    <source>
        <strain evidence="2">DAOM BR144</strain>
    </source>
</reference>
<dbReference type="VEuPathDB" id="FungiDB:PYU1_G013677"/>
<dbReference type="Pfam" id="PF12505">
    <property type="entry name" value="DUF3712"/>
    <property type="match status" value="1"/>
</dbReference>
<dbReference type="STRING" id="431595.K3X907"/>
<sequence>MAVHDERSPMEGHYADDQTLKVEVATLGDVDKEHKDHMDAVGPRKKKFIKWYLTKKQWIAALVGSIIFVIGLLLIILWFAVAVPLFQSNANKVKVSLNHLDILSIDKSSNTLGVNVSLRLTHDLNIHATTDATKADLLFDGEVFAALDLPALDLKKGKQEYDLVIAGDALVSNAAAFEKMASALVTQPNITVDASARLKAHALGLSKGGLKFDRTLHLSALNNFKEPETAINLMSVTSCTSEGINIVINATADNVALIGLDGIGALNLSLYYQQDYLGYAVSQLPKLGLPRGSTNQMFSVVIENSTDHLPVVAKMVQGIAMSSAQFFLAGTNDYATEVDLLKEPLKQLNMSILYTDGLTKVSLGSCANQLIGTFLFVYFKLSAIL</sequence>
<dbReference type="OMA" id="TEMNIGS"/>
<name>K3X907_GLOUD</name>
<dbReference type="InterPro" id="IPR022185">
    <property type="entry name" value="DUF3712"/>
</dbReference>
<keyword evidence="1" id="KW-1133">Transmembrane helix</keyword>
<dbReference type="GO" id="GO:0016020">
    <property type="term" value="C:membrane"/>
    <property type="evidence" value="ECO:0007669"/>
    <property type="project" value="TreeGrafter"/>
</dbReference>
<dbReference type="Proteomes" id="UP000019132">
    <property type="component" value="Unassembled WGS sequence"/>
</dbReference>